<protein>
    <recommendedName>
        <fullName evidence="3">DUF4651 domain-containing protein</fullName>
    </recommendedName>
</protein>
<dbReference type="KEGG" id="saco:SAME_02218"/>
<sequence>MINITILKIMIKTALVPFSYGKIVLMKKKKLSILGGALLGLGLTALAAQAAYQIGEVKKARRMADIRAYFSQFGDIQVVYINECKGDHELSGGVALIDGRQFDFVYDQGEIIAQEVVV</sequence>
<reference evidence="1 2" key="1">
    <citation type="submission" date="2017-06" db="EMBL/GenBank/DDBJ databases">
        <authorList>
            <consortium name="Pathogen Informatics"/>
        </authorList>
    </citation>
    <scope>NUCLEOTIDE SEQUENCE [LARGE SCALE GENOMIC DNA]</scope>
    <source>
        <strain evidence="1 2">NCTC11291</strain>
    </source>
</reference>
<gene>
    <name evidence="1" type="ORF">SAMEA4504048_02218</name>
</gene>
<dbReference type="EMBL" id="LT906454">
    <property type="protein sequence ID" value="SNV46706.1"/>
    <property type="molecule type" value="Genomic_DNA"/>
</dbReference>
<dbReference type="Pfam" id="PF15513">
    <property type="entry name" value="DUF4651"/>
    <property type="match status" value="1"/>
</dbReference>
<evidence type="ECO:0008006" key="3">
    <source>
        <dbReference type="Google" id="ProtNLM"/>
    </source>
</evidence>
<dbReference type="AlphaFoldDB" id="A0A239XKG5"/>
<evidence type="ECO:0000313" key="2">
    <source>
        <dbReference type="Proteomes" id="UP000215144"/>
    </source>
</evidence>
<name>A0A239XKG5_STRAI</name>
<dbReference type="RefSeq" id="WP_017770231.1">
    <property type="nucleotide sequence ID" value="NZ_LT906454.1"/>
</dbReference>
<dbReference type="Proteomes" id="UP000215144">
    <property type="component" value="Chromosome 1"/>
</dbReference>
<accession>A0A239XKG5</accession>
<evidence type="ECO:0000313" key="1">
    <source>
        <dbReference type="EMBL" id="SNV46706.1"/>
    </source>
</evidence>
<proteinExistence type="predicted"/>
<dbReference type="Gene3D" id="3.10.450.400">
    <property type="entry name" value="Uncharacterised protein PF15513, DUF4651"/>
    <property type="match status" value="1"/>
</dbReference>
<dbReference type="OrthoDB" id="2235810at2"/>
<dbReference type="InterPro" id="IPR028105">
    <property type="entry name" value="DUF4651"/>
</dbReference>
<organism evidence="1 2">
    <name type="scientific">Streptococcus acidominimus</name>
    <dbReference type="NCBI Taxonomy" id="1326"/>
    <lineage>
        <taxon>Bacteria</taxon>
        <taxon>Bacillati</taxon>
        <taxon>Bacillota</taxon>
        <taxon>Bacilli</taxon>
        <taxon>Lactobacillales</taxon>
        <taxon>Streptococcaceae</taxon>
        <taxon>Streptococcus</taxon>
    </lineage>
</organism>